<accession>A0A2T7G3E8</accession>
<gene>
    <name evidence="1" type="ORF">DC366_16160</name>
</gene>
<evidence type="ECO:0000313" key="1">
    <source>
        <dbReference type="EMBL" id="PVA08951.1"/>
    </source>
</evidence>
<dbReference type="Proteomes" id="UP000244446">
    <property type="component" value="Unassembled WGS sequence"/>
</dbReference>
<proteinExistence type="predicted"/>
<protein>
    <submittedName>
        <fullName evidence="1">Uncharacterized protein</fullName>
    </submittedName>
</protein>
<organism evidence="1 2">
    <name type="scientific">Pelagivirga sediminicola</name>
    <dbReference type="NCBI Taxonomy" id="2170575"/>
    <lineage>
        <taxon>Bacteria</taxon>
        <taxon>Pseudomonadati</taxon>
        <taxon>Pseudomonadota</taxon>
        <taxon>Alphaproteobacteria</taxon>
        <taxon>Rhodobacterales</taxon>
        <taxon>Paracoccaceae</taxon>
        <taxon>Pelagivirga</taxon>
    </lineage>
</organism>
<name>A0A2T7G3E8_9RHOB</name>
<keyword evidence="2" id="KW-1185">Reference proteome</keyword>
<comment type="caution">
    <text evidence="1">The sequence shown here is derived from an EMBL/GenBank/DDBJ whole genome shotgun (WGS) entry which is preliminary data.</text>
</comment>
<reference evidence="1 2" key="1">
    <citation type="submission" date="2018-04" db="EMBL/GenBank/DDBJ databases">
        <title>Pelagivirga bohaiensis gen. nov., sp. nov., a bacterium isolated from the Bohai Sea.</title>
        <authorList>
            <person name="Ji X."/>
        </authorList>
    </citation>
    <scope>NUCLEOTIDE SEQUENCE [LARGE SCALE GENOMIC DNA]</scope>
    <source>
        <strain evidence="1 2">BH-SD19</strain>
    </source>
</reference>
<sequence length="117" mass="13509">MLIFPFRPVGAPGYETRVFRDGEDLRTHFTHCPPQTFARAVAKRREDPELLEAFRQSWCRYDWPGADLIADDGRRGHYQRPHTLSAGDPVCDMCWKARGSGQMDQSNDTPQSRERTL</sequence>
<evidence type="ECO:0000313" key="2">
    <source>
        <dbReference type="Proteomes" id="UP000244446"/>
    </source>
</evidence>
<dbReference type="EMBL" id="QCYH01000013">
    <property type="protein sequence ID" value="PVA08951.1"/>
    <property type="molecule type" value="Genomic_DNA"/>
</dbReference>
<dbReference type="AlphaFoldDB" id="A0A2T7G3E8"/>